<keyword evidence="3" id="KW-0732">Signal</keyword>
<keyword evidence="9" id="KW-1185">Reference proteome</keyword>
<dbReference type="Proteomes" id="UP001139000">
    <property type="component" value="Unassembled WGS sequence"/>
</dbReference>
<protein>
    <submittedName>
        <fullName evidence="8">RagB/SusD family nutrient uptake outer membrane protein</fullName>
    </submittedName>
</protein>
<keyword evidence="4" id="KW-0472">Membrane</keyword>
<sequence>MKLFKQHIFYILAACSTISCSESELDQYPETRLSEGSFYTTEAQIVQAVNDVYRQLNRTYAASGLVDLYGELYSDNTYIEFSGGATTFEDDIKAFRIQPNNGLIQTAWNNSYNSIYICNNAISQLEKTTVQFGNPALKDRLKAEAIFIRSLIFFNMVRVWGDIPMPLKVVSADESYTYLREKKETIYQQIISDLKASKAALPEKYTGADVGRVTKYAATAILAKVYLTIGDKTSAAKELKEIIDSNAYSLDANQDGKVNSADYAFNFAPGTKNSKESILELQFLAGQNAVNSNYQQTYTPYHWAFHLPGSAETFRGSGLNSPTPDLTNEFEAADTVRKNVSVYPGYVNLETGAFVKYPFTQKYYDPNWRYPGQNVEIVRYADVLLSYSEATGDASYLNQVRDRAGLPGYGKTGYPNKYSTLALAIEHERRTELCFEFHRFFDLVRTGRAVAVLKSKGFNITESKLLFPIPQSAIDVNPGLTQNNY</sequence>
<dbReference type="GO" id="GO:0009279">
    <property type="term" value="C:cell outer membrane"/>
    <property type="evidence" value="ECO:0007669"/>
    <property type="project" value="UniProtKB-SubCell"/>
</dbReference>
<dbReference type="SUPFAM" id="SSF48452">
    <property type="entry name" value="TPR-like"/>
    <property type="match status" value="1"/>
</dbReference>
<comment type="caution">
    <text evidence="8">The sequence shown here is derived from an EMBL/GenBank/DDBJ whole genome shotgun (WGS) entry which is preliminary data.</text>
</comment>
<comment type="similarity">
    <text evidence="2">Belongs to the SusD family.</text>
</comment>
<dbReference type="EMBL" id="JAJTTC010000008">
    <property type="protein sequence ID" value="MCF0064624.1"/>
    <property type="molecule type" value="Genomic_DNA"/>
</dbReference>
<evidence type="ECO:0000259" key="7">
    <source>
        <dbReference type="Pfam" id="PF14322"/>
    </source>
</evidence>
<feature type="domain" description="SusD-like N-terminal" evidence="7">
    <location>
        <begin position="62"/>
        <end position="227"/>
    </location>
</feature>
<keyword evidence="5" id="KW-0998">Cell outer membrane</keyword>
<evidence type="ECO:0000256" key="5">
    <source>
        <dbReference type="ARBA" id="ARBA00023237"/>
    </source>
</evidence>
<evidence type="ECO:0000256" key="4">
    <source>
        <dbReference type="ARBA" id="ARBA00023136"/>
    </source>
</evidence>
<dbReference type="CDD" id="cd08977">
    <property type="entry name" value="SusD"/>
    <property type="match status" value="1"/>
</dbReference>
<gene>
    <name evidence="8" type="ORF">LXM26_24150</name>
</gene>
<evidence type="ECO:0000259" key="6">
    <source>
        <dbReference type="Pfam" id="PF07980"/>
    </source>
</evidence>
<proteinExistence type="inferred from homology"/>
<evidence type="ECO:0000313" key="9">
    <source>
        <dbReference type="Proteomes" id="UP001139000"/>
    </source>
</evidence>
<evidence type="ECO:0000256" key="2">
    <source>
        <dbReference type="ARBA" id="ARBA00006275"/>
    </source>
</evidence>
<evidence type="ECO:0000256" key="3">
    <source>
        <dbReference type="ARBA" id="ARBA00022729"/>
    </source>
</evidence>
<dbReference type="InterPro" id="IPR033985">
    <property type="entry name" value="SusD-like_N"/>
</dbReference>
<organism evidence="8 9">
    <name type="scientific">Dyadobacter chenwenxiniae</name>
    <dbReference type="NCBI Taxonomy" id="2906456"/>
    <lineage>
        <taxon>Bacteria</taxon>
        <taxon>Pseudomonadati</taxon>
        <taxon>Bacteroidota</taxon>
        <taxon>Cytophagia</taxon>
        <taxon>Cytophagales</taxon>
        <taxon>Spirosomataceae</taxon>
        <taxon>Dyadobacter</taxon>
    </lineage>
</organism>
<dbReference type="Gene3D" id="1.25.40.390">
    <property type="match status" value="1"/>
</dbReference>
<dbReference type="RefSeq" id="WP_234657569.1">
    <property type="nucleotide sequence ID" value="NZ_CP094997.1"/>
</dbReference>
<evidence type="ECO:0000313" key="8">
    <source>
        <dbReference type="EMBL" id="MCF0064624.1"/>
    </source>
</evidence>
<dbReference type="InterPro" id="IPR011990">
    <property type="entry name" value="TPR-like_helical_dom_sf"/>
</dbReference>
<dbReference type="InterPro" id="IPR012944">
    <property type="entry name" value="SusD_RagB_dom"/>
</dbReference>
<accession>A0A9X1PQL0</accession>
<dbReference type="Pfam" id="PF14322">
    <property type="entry name" value="SusD-like_3"/>
    <property type="match status" value="1"/>
</dbReference>
<dbReference type="Pfam" id="PF07980">
    <property type="entry name" value="SusD_RagB"/>
    <property type="match status" value="1"/>
</dbReference>
<feature type="domain" description="RagB/SusD" evidence="6">
    <location>
        <begin position="354"/>
        <end position="484"/>
    </location>
</feature>
<comment type="subcellular location">
    <subcellularLocation>
        <location evidence="1">Cell outer membrane</location>
    </subcellularLocation>
</comment>
<evidence type="ECO:0000256" key="1">
    <source>
        <dbReference type="ARBA" id="ARBA00004442"/>
    </source>
</evidence>
<reference evidence="8" key="1">
    <citation type="submission" date="2021-12" db="EMBL/GenBank/DDBJ databases">
        <title>Novel species in genus Dyadobacter.</title>
        <authorList>
            <person name="Ma C."/>
        </authorList>
    </citation>
    <scope>NUCLEOTIDE SEQUENCE</scope>
    <source>
        <strain evidence="8">LJ419</strain>
    </source>
</reference>
<name>A0A9X1PQL0_9BACT</name>
<dbReference type="AlphaFoldDB" id="A0A9X1PQL0"/>
<dbReference type="PROSITE" id="PS51257">
    <property type="entry name" value="PROKAR_LIPOPROTEIN"/>
    <property type="match status" value="1"/>
</dbReference>